<protein>
    <submittedName>
        <fullName evidence="1">Uncharacterized protein</fullName>
    </submittedName>
</protein>
<organism evidence="1 2">
    <name type="scientific">Candidatus Woesebacteria bacterium RIFCSPHIGHO2_12_FULL_46_16</name>
    <dbReference type="NCBI Taxonomy" id="1802513"/>
    <lineage>
        <taxon>Bacteria</taxon>
        <taxon>Candidatus Woeseibacteriota</taxon>
    </lineage>
</organism>
<dbReference type="AlphaFoldDB" id="A0A1F8AWW9"/>
<gene>
    <name evidence="1" type="ORF">A3E46_00805</name>
</gene>
<accession>A0A1F8AWW9</accession>
<dbReference type="Proteomes" id="UP000178313">
    <property type="component" value="Unassembled WGS sequence"/>
</dbReference>
<evidence type="ECO:0000313" key="1">
    <source>
        <dbReference type="EMBL" id="OGM56226.1"/>
    </source>
</evidence>
<name>A0A1F8AWW9_9BACT</name>
<dbReference type="STRING" id="1802513.A3E46_00805"/>
<reference evidence="1 2" key="1">
    <citation type="journal article" date="2016" name="Nat. Commun.">
        <title>Thousands of microbial genomes shed light on interconnected biogeochemical processes in an aquifer system.</title>
        <authorList>
            <person name="Anantharaman K."/>
            <person name="Brown C.T."/>
            <person name="Hug L.A."/>
            <person name="Sharon I."/>
            <person name="Castelle C.J."/>
            <person name="Probst A.J."/>
            <person name="Thomas B.C."/>
            <person name="Singh A."/>
            <person name="Wilkins M.J."/>
            <person name="Karaoz U."/>
            <person name="Brodie E.L."/>
            <person name="Williams K.H."/>
            <person name="Hubbard S.S."/>
            <person name="Banfield J.F."/>
        </authorList>
    </citation>
    <scope>NUCLEOTIDE SEQUENCE [LARGE SCALE GENOMIC DNA]</scope>
</reference>
<dbReference type="EMBL" id="MGGZ01000037">
    <property type="protein sequence ID" value="OGM56226.1"/>
    <property type="molecule type" value="Genomic_DNA"/>
</dbReference>
<evidence type="ECO:0000313" key="2">
    <source>
        <dbReference type="Proteomes" id="UP000178313"/>
    </source>
</evidence>
<sequence length="117" mass="13642">MFSERLVPSGWNKEEWRWYVVSVARAAAAKIETIGITVTPERIKDLVGEKRGNYIEWIRFMREAAMVRSREQENLTIAELLEKYGRIDEDESINFSFLDEALLPNKTFGIDLTKPVF</sequence>
<proteinExistence type="predicted"/>
<comment type="caution">
    <text evidence="1">The sequence shown here is derived from an EMBL/GenBank/DDBJ whole genome shotgun (WGS) entry which is preliminary data.</text>
</comment>